<organism evidence="1 2">
    <name type="scientific">Nesidiocoris tenuis</name>
    <dbReference type="NCBI Taxonomy" id="355587"/>
    <lineage>
        <taxon>Eukaryota</taxon>
        <taxon>Metazoa</taxon>
        <taxon>Ecdysozoa</taxon>
        <taxon>Arthropoda</taxon>
        <taxon>Hexapoda</taxon>
        <taxon>Insecta</taxon>
        <taxon>Pterygota</taxon>
        <taxon>Neoptera</taxon>
        <taxon>Paraneoptera</taxon>
        <taxon>Hemiptera</taxon>
        <taxon>Heteroptera</taxon>
        <taxon>Panheteroptera</taxon>
        <taxon>Cimicomorpha</taxon>
        <taxon>Miridae</taxon>
        <taxon>Dicyphina</taxon>
        <taxon>Nesidiocoris</taxon>
    </lineage>
</organism>
<gene>
    <name evidence="1" type="ORF">NTEN_LOCUS17010</name>
</gene>
<sequence length="100" mass="11454">MQTSSELQKANDYIAELRAHSCPPKAPVGPIQRLLEQVSTYPGVGLFFQTRSVQLVRPGGWWHRLPFSSFKFQQMAPCAGTYQTQYEQLFLVNRNQHSLN</sequence>
<keyword evidence="2" id="KW-1185">Reference proteome</keyword>
<dbReference type="EMBL" id="CADCXU010025132">
    <property type="protein sequence ID" value="CAB0012246.1"/>
    <property type="molecule type" value="Genomic_DNA"/>
</dbReference>
<protein>
    <submittedName>
        <fullName evidence="1">Uncharacterized protein</fullName>
    </submittedName>
</protein>
<reference evidence="1 2" key="1">
    <citation type="submission" date="2020-02" db="EMBL/GenBank/DDBJ databases">
        <authorList>
            <person name="Ferguson B K."/>
        </authorList>
    </citation>
    <scope>NUCLEOTIDE SEQUENCE [LARGE SCALE GENOMIC DNA]</scope>
</reference>
<proteinExistence type="predicted"/>
<dbReference type="AlphaFoldDB" id="A0A6H5H7D4"/>
<evidence type="ECO:0000313" key="1">
    <source>
        <dbReference type="EMBL" id="CAB0012246.1"/>
    </source>
</evidence>
<evidence type="ECO:0000313" key="2">
    <source>
        <dbReference type="Proteomes" id="UP000479000"/>
    </source>
</evidence>
<name>A0A6H5H7D4_9HEMI</name>
<dbReference type="Proteomes" id="UP000479000">
    <property type="component" value="Unassembled WGS sequence"/>
</dbReference>
<accession>A0A6H5H7D4</accession>